<comment type="caution">
    <text evidence="1">The sequence shown here is derived from an EMBL/GenBank/DDBJ whole genome shotgun (WGS) entry which is preliminary data.</text>
</comment>
<dbReference type="EMBL" id="JARIHO010000104">
    <property type="protein sequence ID" value="KAJ7303667.1"/>
    <property type="molecule type" value="Genomic_DNA"/>
</dbReference>
<accession>A0AAD6Z1T1</accession>
<evidence type="ECO:0000313" key="1">
    <source>
        <dbReference type="EMBL" id="KAJ7303667.1"/>
    </source>
</evidence>
<keyword evidence="2" id="KW-1185">Reference proteome</keyword>
<proteinExistence type="predicted"/>
<protein>
    <submittedName>
        <fullName evidence="1">Uncharacterized protein</fullName>
    </submittedName>
</protein>
<sequence length="277" mass="31589">MNSSWHFAPSPAFAHIRPVYNLFKILSSRSFPHVRRHLLVPLPFPSSPWICVSSGWVEHRRASPSRAKRIERASRTPYLRGSHRPKPVDVRTQSMREGRVARTSGSVVEPLRVQHSTESARPSLCGISFPGPREREAGRGYHGWPSAVEVAAWLFKEIEKFFKELKKKNLLERFARQDRNKSQVEEYGNYWTRQCRISAYINLELGLHRLYLESAAGDRERHAAVLDVSGISKSERLQLLTQIRGKVLFAHVLVGQSFLHWAARSWISGVCVGTCVG</sequence>
<dbReference type="AlphaFoldDB" id="A0AAD6Z1T1"/>
<evidence type="ECO:0000313" key="2">
    <source>
        <dbReference type="Proteomes" id="UP001218218"/>
    </source>
</evidence>
<reference evidence="1" key="1">
    <citation type="submission" date="2023-03" db="EMBL/GenBank/DDBJ databases">
        <title>Massive genome expansion in bonnet fungi (Mycena s.s.) driven by repeated elements and novel gene families across ecological guilds.</title>
        <authorList>
            <consortium name="Lawrence Berkeley National Laboratory"/>
            <person name="Harder C.B."/>
            <person name="Miyauchi S."/>
            <person name="Viragh M."/>
            <person name="Kuo A."/>
            <person name="Thoen E."/>
            <person name="Andreopoulos B."/>
            <person name="Lu D."/>
            <person name="Skrede I."/>
            <person name="Drula E."/>
            <person name="Henrissat B."/>
            <person name="Morin E."/>
            <person name="Kohler A."/>
            <person name="Barry K."/>
            <person name="LaButti K."/>
            <person name="Morin E."/>
            <person name="Salamov A."/>
            <person name="Lipzen A."/>
            <person name="Mereny Z."/>
            <person name="Hegedus B."/>
            <person name="Baldrian P."/>
            <person name="Stursova M."/>
            <person name="Weitz H."/>
            <person name="Taylor A."/>
            <person name="Grigoriev I.V."/>
            <person name="Nagy L.G."/>
            <person name="Martin F."/>
            <person name="Kauserud H."/>
        </authorList>
    </citation>
    <scope>NUCLEOTIDE SEQUENCE</scope>
    <source>
        <strain evidence="1">CBHHK002</strain>
    </source>
</reference>
<gene>
    <name evidence="1" type="ORF">DFH08DRAFT_1089377</name>
</gene>
<organism evidence="1 2">
    <name type="scientific">Mycena albidolilacea</name>
    <dbReference type="NCBI Taxonomy" id="1033008"/>
    <lineage>
        <taxon>Eukaryota</taxon>
        <taxon>Fungi</taxon>
        <taxon>Dikarya</taxon>
        <taxon>Basidiomycota</taxon>
        <taxon>Agaricomycotina</taxon>
        <taxon>Agaricomycetes</taxon>
        <taxon>Agaricomycetidae</taxon>
        <taxon>Agaricales</taxon>
        <taxon>Marasmiineae</taxon>
        <taxon>Mycenaceae</taxon>
        <taxon>Mycena</taxon>
    </lineage>
</organism>
<name>A0AAD6Z1T1_9AGAR</name>
<dbReference type="Proteomes" id="UP001218218">
    <property type="component" value="Unassembled WGS sequence"/>
</dbReference>